<dbReference type="EMBL" id="JYDL01000004">
    <property type="protein sequence ID" value="KRX27207.1"/>
    <property type="molecule type" value="Genomic_DNA"/>
</dbReference>
<gene>
    <name evidence="1" type="ORF">T07_14268</name>
</gene>
<dbReference type="AlphaFoldDB" id="A0A0V0SKT0"/>
<keyword evidence="2" id="KW-1185">Reference proteome</keyword>
<dbReference type="Proteomes" id="UP000054630">
    <property type="component" value="Unassembled WGS sequence"/>
</dbReference>
<name>A0A0V0SKT0_9BILA</name>
<proteinExistence type="predicted"/>
<reference evidence="1 2" key="1">
    <citation type="submission" date="2015-01" db="EMBL/GenBank/DDBJ databases">
        <title>Evolution of Trichinella species and genotypes.</title>
        <authorList>
            <person name="Korhonen P.K."/>
            <person name="Edoardo P."/>
            <person name="Giuseppe L.R."/>
            <person name="Gasser R.B."/>
        </authorList>
    </citation>
    <scope>NUCLEOTIDE SEQUENCE [LARGE SCALE GENOMIC DNA]</scope>
    <source>
        <strain evidence="1">ISS37</strain>
    </source>
</reference>
<protein>
    <submittedName>
        <fullName evidence="1">Uncharacterized protein</fullName>
    </submittedName>
</protein>
<evidence type="ECO:0000313" key="2">
    <source>
        <dbReference type="Proteomes" id="UP000054630"/>
    </source>
</evidence>
<comment type="caution">
    <text evidence="1">The sequence shown here is derived from an EMBL/GenBank/DDBJ whole genome shotgun (WGS) entry which is preliminary data.</text>
</comment>
<evidence type="ECO:0000313" key="1">
    <source>
        <dbReference type="EMBL" id="KRX27207.1"/>
    </source>
</evidence>
<accession>A0A0V0SKT0</accession>
<sequence length="78" mass="9192">MCKIKANRQMGGWMDVIHMRLNKITEEIEIQIVKRKRKSYAREEQTLTTQFVKPLCFQTLRQTDRQTAGQPVVFSHIG</sequence>
<organism evidence="1 2">
    <name type="scientific">Trichinella nelsoni</name>
    <dbReference type="NCBI Taxonomy" id="6336"/>
    <lineage>
        <taxon>Eukaryota</taxon>
        <taxon>Metazoa</taxon>
        <taxon>Ecdysozoa</taxon>
        <taxon>Nematoda</taxon>
        <taxon>Enoplea</taxon>
        <taxon>Dorylaimia</taxon>
        <taxon>Trichinellida</taxon>
        <taxon>Trichinellidae</taxon>
        <taxon>Trichinella</taxon>
    </lineage>
</organism>